<dbReference type="PANTHER" id="PTHR33434">
    <property type="entry name" value="DEGV DOMAIN-CONTAINING PROTEIN DR_1986-RELATED"/>
    <property type="match status" value="1"/>
</dbReference>
<dbReference type="InterPro" id="IPR043168">
    <property type="entry name" value="DegV_C"/>
</dbReference>
<sequence length="290" mass="32439">MKTAIVTDSAAYLPPKLTDEYDITVVPITVIFDNQAYLENIDMDSPTFFDRMRNESVLPTTAQITMAQMQATYDKLADEGYDEVISIHLSSGITSFFDNLSMFVQDYDRLKVFPFDSKIASAGEGNMALMAAQMVRNGFNASQIMPKLADLRDSTHALFIVDDLKHLLRTGRISNSSAFVGNLLRIKPILTFNDAGQIVAIGKERTMKKAFKKTFSDFEIETKDTDYPIRATTIDANNPDANITWQAEFKDEFPGVPVNSSHLGPVISVHTGENTMGLIWAKDWRELAKK</sequence>
<reference evidence="3 4" key="1">
    <citation type="submission" date="2019-09" db="EMBL/GenBank/DDBJ databases">
        <title>Complete Genome Sequence of Lactobacillus nenjiangensis SH-Y15, isolated from sauerkraut.</title>
        <authorList>
            <person name="Yang H."/>
        </authorList>
    </citation>
    <scope>NUCLEOTIDE SEQUENCE [LARGE SCALE GENOMIC DNA]</scope>
    <source>
        <strain evidence="3 4">SH-Y15</strain>
    </source>
</reference>
<dbReference type="NCBIfam" id="TIGR00762">
    <property type="entry name" value="DegV"/>
    <property type="match status" value="1"/>
</dbReference>
<dbReference type="Proteomes" id="UP000325295">
    <property type="component" value="Chromosome"/>
</dbReference>
<dbReference type="Gene3D" id="3.40.50.10170">
    <property type="match status" value="1"/>
</dbReference>
<gene>
    <name evidence="3" type="ORF">F0161_01540</name>
</gene>
<dbReference type="AlphaFoldDB" id="A0A5P1WYM5"/>
<protein>
    <submittedName>
        <fullName evidence="3">DegV family protein</fullName>
    </submittedName>
</protein>
<comment type="function">
    <text evidence="1">May bind long-chain fatty acids, such as palmitate, and may play a role in lipid transport or fatty acid metabolism.</text>
</comment>
<dbReference type="GO" id="GO:0008289">
    <property type="term" value="F:lipid binding"/>
    <property type="evidence" value="ECO:0007669"/>
    <property type="project" value="UniProtKB-KW"/>
</dbReference>
<dbReference type="InterPro" id="IPR050270">
    <property type="entry name" value="DegV_domain_contain"/>
</dbReference>
<dbReference type="EMBL" id="CP043939">
    <property type="protein sequence ID" value="QER66676.1"/>
    <property type="molecule type" value="Genomic_DNA"/>
</dbReference>
<organism evidence="3 4">
    <name type="scientific">Paucilactobacillus nenjiangensis</name>
    <dbReference type="NCBI Taxonomy" id="1296540"/>
    <lineage>
        <taxon>Bacteria</taxon>
        <taxon>Bacillati</taxon>
        <taxon>Bacillota</taxon>
        <taxon>Bacilli</taxon>
        <taxon>Lactobacillales</taxon>
        <taxon>Lactobacillaceae</taxon>
        <taxon>Paucilactobacillus</taxon>
    </lineage>
</organism>
<dbReference type="Pfam" id="PF02645">
    <property type="entry name" value="DegV"/>
    <property type="match status" value="1"/>
</dbReference>
<dbReference type="RefSeq" id="WP_137601614.1">
    <property type="nucleotide sequence ID" value="NZ_BJEB01000013.1"/>
</dbReference>
<accession>A0A5P1WYM5</accession>
<dbReference type="KEGG" id="lnn:F0161_01540"/>
<dbReference type="SUPFAM" id="SSF82549">
    <property type="entry name" value="DAK1/DegV-like"/>
    <property type="match status" value="1"/>
</dbReference>
<dbReference type="PROSITE" id="PS51482">
    <property type="entry name" value="DEGV"/>
    <property type="match status" value="1"/>
</dbReference>
<dbReference type="PANTHER" id="PTHR33434:SF2">
    <property type="entry name" value="FATTY ACID-BINDING PROTEIN TM_1468"/>
    <property type="match status" value="1"/>
</dbReference>
<evidence type="ECO:0000256" key="2">
    <source>
        <dbReference type="ARBA" id="ARBA00023121"/>
    </source>
</evidence>
<keyword evidence="4" id="KW-1185">Reference proteome</keyword>
<evidence type="ECO:0000313" key="4">
    <source>
        <dbReference type="Proteomes" id="UP000325295"/>
    </source>
</evidence>
<name>A0A5P1WYM5_9LACO</name>
<evidence type="ECO:0000313" key="3">
    <source>
        <dbReference type="EMBL" id="QER66676.1"/>
    </source>
</evidence>
<dbReference type="Gene3D" id="3.30.1180.10">
    <property type="match status" value="1"/>
</dbReference>
<proteinExistence type="predicted"/>
<keyword evidence="2" id="KW-0446">Lipid-binding</keyword>
<evidence type="ECO:0000256" key="1">
    <source>
        <dbReference type="ARBA" id="ARBA00003238"/>
    </source>
</evidence>
<dbReference type="OrthoDB" id="9775494at2"/>
<dbReference type="InterPro" id="IPR003797">
    <property type="entry name" value="DegV"/>
</dbReference>